<keyword evidence="1" id="KW-0433">Leucine-rich repeat</keyword>
<evidence type="ECO:0000313" key="3">
    <source>
        <dbReference type="EMBL" id="GGE14163.1"/>
    </source>
</evidence>
<dbReference type="PROSITE" id="PS51450">
    <property type="entry name" value="LRR"/>
    <property type="match status" value="1"/>
</dbReference>
<comment type="caution">
    <text evidence="3">The sequence shown here is derived from an EMBL/GenBank/DDBJ whole genome shotgun (WGS) entry which is preliminary data.</text>
</comment>
<dbReference type="SUPFAM" id="SSF52058">
    <property type="entry name" value="L domain-like"/>
    <property type="match status" value="1"/>
</dbReference>
<evidence type="ECO:0000256" key="1">
    <source>
        <dbReference type="ARBA" id="ARBA00022614"/>
    </source>
</evidence>
<dbReference type="RefSeq" id="WP_182498753.1">
    <property type="nucleotide sequence ID" value="NZ_BMKM01000002.1"/>
</dbReference>
<reference evidence="3" key="2">
    <citation type="submission" date="2020-09" db="EMBL/GenBank/DDBJ databases">
        <authorList>
            <person name="Sun Q."/>
            <person name="Zhou Y."/>
        </authorList>
    </citation>
    <scope>NUCLEOTIDE SEQUENCE</scope>
    <source>
        <strain evidence="3">CGMCC 1.15966</strain>
    </source>
</reference>
<dbReference type="InterPro" id="IPR032675">
    <property type="entry name" value="LRR_dom_sf"/>
</dbReference>
<protein>
    <recommendedName>
        <fullName evidence="5">DUF1963 domain-containing protein</fullName>
    </recommendedName>
</protein>
<name>A0A8H9KV09_9SPHI</name>
<sequence>MENVQSLKTEFLIDGIEYDILENETRWVIGELSKTLYTQISIQSRQIEADKKKGLLDDYFEDGKVKISFEASGINNFGIPTGVLNYEEDKNIETFTHFLKEGMEYSLDFFGNIEYKEGWVIIDGTFKQPYGNESGFPVFASIKFDPQVLNWKEYIFNSLEETKGIDPNKITYLKLKDPTFKELPEGIFEFKNLEILQITNSSNYWEESYLPLINISERIAELTQLKDFTVLKADLSTIPESISKLKELERLTLRNCKLSSIPDSIFSMPKLKYLDFAQNQVRTVPENINLPSLMSIHLGKNLLSTLPISLVQQPNLKSINASDNPFVELPSEYNFFKGLELTKEEKDRLLDTTYKGADGTGIVKWDDTEYFASKDTELIAPVEKIIEENKLSKDKKALLSLVKRTIGFKQTTQDDYSKIGNHRFGGRPDLPMEISYPIYHYSYEDKDYHYEFIAQINCEEIAHLQEYLPRTGTLFFFITSMQFIGSDELNNAEIIYVEDNKNLASGTRFEFSEEDFFDSLDNEYTPYKAEAFVTVSVPSFYANHVNTYLFEKDAKSLAGKEDFLYNLYDIFEKPVLQLNEYDHAVNTYGFTQHESPELQTALNWKGKPQDWIILLLVKSIGDFQWGDAGDLFFVIHKSDLAKKDFSKVFLAIESS</sequence>
<dbReference type="PANTHER" id="PTHR48051:SF1">
    <property type="entry name" value="RAS SUPPRESSOR PROTEIN 1"/>
    <property type="match status" value="1"/>
</dbReference>
<dbReference type="GO" id="GO:0005737">
    <property type="term" value="C:cytoplasm"/>
    <property type="evidence" value="ECO:0007669"/>
    <property type="project" value="TreeGrafter"/>
</dbReference>
<organism evidence="3 4">
    <name type="scientific">Sphingobacterium cellulitidis</name>
    <dbReference type="NCBI Taxonomy" id="1768011"/>
    <lineage>
        <taxon>Bacteria</taxon>
        <taxon>Pseudomonadati</taxon>
        <taxon>Bacteroidota</taxon>
        <taxon>Sphingobacteriia</taxon>
        <taxon>Sphingobacteriales</taxon>
        <taxon>Sphingobacteriaceae</taxon>
        <taxon>Sphingobacterium</taxon>
    </lineage>
</organism>
<dbReference type="Pfam" id="PF09234">
    <property type="entry name" value="DUF1963"/>
    <property type="match status" value="1"/>
</dbReference>
<dbReference type="EMBL" id="BMKM01000002">
    <property type="protein sequence ID" value="GGE14163.1"/>
    <property type="molecule type" value="Genomic_DNA"/>
</dbReference>
<keyword evidence="2" id="KW-0677">Repeat</keyword>
<evidence type="ECO:0008006" key="5">
    <source>
        <dbReference type="Google" id="ProtNLM"/>
    </source>
</evidence>
<dbReference type="InterPro" id="IPR015315">
    <property type="entry name" value="DUF1963"/>
</dbReference>
<dbReference type="Gene3D" id="2.30.320.10">
    <property type="entry name" value="YwqG-like"/>
    <property type="match status" value="1"/>
</dbReference>
<dbReference type="SMART" id="SM00369">
    <property type="entry name" value="LRR_TYP"/>
    <property type="match status" value="2"/>
</dbReference>
<dbReference type="SUPFAM" id="SSF103032">
    <property type="entry name" value="Hypothetical protein YwqG"/>
    <property type="match status" value="1"/>
</dbReference>
<dbReference type="InterPro" id="IPR035948">
    <property type="entry name" value="YwqG-like_sf"/>
</dbReference>
<dbReference type="InterPro" id="IPR003591">
    <property type="entry name" value="Leu-rich_rpt_typical-subtyp"/>
</dbReference>
<dbReference type="InterPro" id="IPR050216">
    <property type="entry name" value="LRR_domain-containing"/>
</dbReference>
<keyword evidence="4" id="KW-1185">Reference proteome</keyword>
<dbReference type="PANTHER" id="PTHR48051">
    <property type="match status" value="1"/>
</dbReference>
<dbReference type="InterPro" id="IPR001611">
    <property type="entry name" value="Leu-rich_rpt"/>
</dbReference>
<evidence type="ECO:0000313" key="4">
    <source>
        <dbReference type="Proteomes" id="UP000614460"/>
    </source>
</evidence>
<accession>A0A8H9KV09</accession>
<gene>
    <name evidence="3" type="ORF">GCM10011516_09940</name>
</gene>
<dbReference type="Gene3D" id="3.80.10.10">
    <property type="entry name" value="Ribonuclease Inhibitor"/>
    <property type="match status" value="1"/>
</dbReference>
<dbReference type="AlphaFoldDB" id="A0A8H9KV09"/>
<reference evidence="3" key="1">
    <citation type="journal article" date="2014" name="Int. J. Syst. Evol. Microbiol.">
        <title>Complete genome sequence of Corynebacterium casei LMG S-19264T (=DSM 44701T), isolated from a smear-ripened cheese.</title>
        <authorList>
            <consortium name="US DOE Joint Genome Institute (JGI-PGF)"/>
            <person name="Walter F."/>
            <person name="Albersmeier A."/>
            <person name="Kalinowski J."/>
            <person name="Ruckert C."/>
        </authorList>
    </citation>
    <scope>NUCLEOTIDE SEQUENCE</scope>
    <source>
        <strain evidence="3">CGMCC 1.15966</strain>
    </source>
</reference>
<proteinExistence type="predicted"/>
<dbReference type="Proteomes" id="UP000614460">
    <property type="component" value="Unassembled WGS sequence"/>
</dbReference>
<evidence type="ECO:0000256" key="2">
    <source>
        <dbReference type="ARBA" id="ARBA00022737"/>
    </source>
</evidence>